<gene>
    <name evidence="3" type="ORF">V1264_009717</name>
</gene>
<accession>A0AAN9G2B4</accession>
<proteinExistence type="predicted"/>
<dbReference type="SUPFAM" id="SSF54373">
    <property type="entry name" value="FAD-linked reductases, C-terminal domain"/>
    <property type="match status" value="1"/>
</dbReference>
<dbReference type="Proteomes" id="UP001374579">
    <property type="component" value="Unassembled WGS sequence"/>
</dbReference>
<evidence type="ECO:0000313" key="3">
    <source>
        <dbReference type="EMBL" id="KAK7092117.1"/>
    </source>
</evidence>
<dbReference type="InterPro" id="IPR036188">
    <property type="entry name" value="FAD/NAD-bd_sf"/>
</dbReference>
<evidence type="ECO:0000313" key="4">
    <source>
        <dbReference type="Proteomes" id="UP001374579"/>
    </source>
</evidence>
<evidence type="ECO:0000256" key="1">
    <source>
        <dbReference type="SAM" id="MobiDB-lite"/>
    </source>
</evidence>
<comment type="caution">
    <text evidence="3">The sequence shown here is derived from an EMBL/GenBank/DDBJ whole genome shotgun (WGS) entry which is preliminary data.</text>
</comment>
<dbReference type="EMBL" id="JBAMIC010000022">
    <property type="protein sequence ID" value="KAK7092117.1"/>
    <property type="molecule type" value="Genomic_DNA"/>
</dbReference>
<organism evidence="3 4">
    <name type="scientific">Littorina saxatilis</name>
    <dbReference type="NCBI Taxonomy" id="31220"/>
    <lineage>
        <taxon>Eukaryota</taxon>
        <taxon>Metazoa</taxon>
        <taxon>Spiralia</taxon>
        <taxon>Lophotrochozoa</taxon>
        <taxon>Mollusca</taxon>
        <taxon>Gastropoda</taxon>
        <taxon>Caenogastropoda</taxon>
        <taxon>Littorinimorpha</taxon>
        <taxon>Littorinoidea</taxon>
        <taxon>Littorinidae</taxon>
        <taxon>Littorina</taxon>
    </lineage>
</organism>
<feature type="region of interest" description="Disordered" evidence="1">
    <location>
        <begin position="418"/>
        <end position="489"/>
    </location>
</feature>
<dbReference type="PANTHER" id="PTHR10742:SF410">
    <property type="entry name" value="LYSINE-SPECIFIC HISTONE DEMETHYLASE 2"/>
    <property type="match status" value="1"/>
</dbReference>
<feature type="compositionally biased region" description="Polar residues" evidence="1">
    <location>
        <begin position="514"/>
        <end position="533"/>
    </location>
</feature>
<feature type="compositionally biased region" description="Basic and acidic residues" evidence="1">
    <location>
        <begin position="440"/>
        <end position="453"/>
    </location>
</feature>
<dbReference type="SUPFAM" id="SSF51905">
    <property type="entry name" value="FAD/NAD(P)-binding domain"/>
    <property type="match status" value="1"/>
</dbReference>
<dbReference type="AlphaFoldDB" id="A0AAN9G2B4"/>
<protein>
    <recommendedName>
        <fullName evidence="2">Amine oxidase domain-containing protein</fullName>
    </recommendedName>
</protein>
<feature type="region of interest" description="Disordered" evidence="1">
    <location>
        <begin position="514"/>
        <end position="538"/>
    </location>
</feature>
<dbReference type="PANTHER" id="PTHR10742">
    <property type="entry name" value="FLAVIN MONOAMINE OXIDASE"/>
    <property type="match status" value="1"/>
</dbReference>
<dbReference type="Gene3D" id="3.50.50.60">
    <property type="entry name" value="FAD/NAD(P)-binding domain"/>
    <property type="match status" value="1"/>
</dbReference>
<sequence>MAGAVNNPVAILAYQCGEAARKVVDRCQLLLDKGRLVPTETDRRLDFHFNALLDVLAQWKHSGQPDVSLAEKFKELHQEFEEETHLKFTEEEEQILQFHLSSLEYVGGCSLHKLSALHWDQNEALPQFGDPHLLLPSGYGVLFDRLKQGLDVVHGAKVTDVDYSGSQTVVKTASGDTYTADKVLLTVPLAVLQAEQMSFEPELPEAKVKAIASLGVGKVEKVILQFNENFWRKKTKGDDFFGHVPSSEATRGLFNLFYTVTCRPNEASRKETHLLVTHIVGQALDLVKDKTESEVKDMCLHTLRAIFPGKVPDPVSWAVTSWHRDADIQMTHTYLPVGVSGATMDVLADTVADKVYFAGEATCRQFPQSVAGAYISGTREAAKIIDDVSTWLADQSLGSETTETAADVKMAVSDVKKERTEATNKANHKVETVNSTETVVKTEKMDSDQRMDVQENGTDSTSVSNATDCAESESKDNSVSDGNDTRGENTDTHVVKQEANDESENGESTAVVASTLTDSKNAATNGSKTIEQNVDTDKSADQDVVLAKKEKSADDIVEGGCVKMDVESESVS</sequence>
<dbReference type="GO" id="GO:0016491">
    <property type="term" value="F:oxidoreductase activity"/>
    <property type="evidence" value="ECO:0007669"/>
    <property type="project" value="InterPro"/>
</dbReference>
<reference evidence="3 4" key="1">
    <citation type="submission" date="2024-02" db="EMBL/GenBank/DDBJ databases">
        <title>Chromosome-scale genome assembly of the rough periwinkle Littorina saxatilis.</title>
        <authorList>
            <person name="De Jode A."/>
            <person name="Faria R."/>
            <person name="Formenti G."/>
            <person name="Sims Y."/>
            <person name="Smith T.P."/>
            <person name="Tracey A."/>
            <person name="Wood J.M.D."/>
            <person name="Zagrodzka Z.B."/>
            <person name="Johannesson K."/>
            <person name="Butlin R.K."/>
            <person name="Leder E.H."/>
        </authorList>
    </citation>
    <scope>NUCLEOTIDE SEQUENCE [LARGE SCALE GENOMIC DNA]</scope>
    <source>
        <strain evidence="3">Snail1</strain>
        <tissue evidence="3">Muscle</tissue>
    </source>
</reference>
<dbReference type="InterPro" id="IPR050281">
    <property type="entry name" value="Flavin_monoamine_oxidase"/>
</dbReference>
<name>A0AAN9G2B4_9CAEN</name>
<feature type="compositionally biased region" description="Polar residues" evidence="1">
    <location>
        <begin position="455"/>
        <end position="467"/>
    </location>
</feature>
<dbReference type="Gene3D" id="3.90.660.10">
    <property type="match status" value="1"/>
</dbReference>
<feature type="compositionally biased region" description="Basic and acidic residues" evidence="1">
    <location>
        <begin position="472"/>
        <end position="489"/>
    </location>
</feature>
<dbReference type="InterPro" id="IPR002937">
    <property type="entry name" value="Amino_oxidase"/>
</dbReference>
<feature type="domain" description="Amine oxidase" evidence="2">
    <location>
        <begin position="41"/>
        <end position="385"/>
    </location>
</feature>
<evidence type="ECO:0000259" key="2">
    <source>
        <dbReference type="Pfam" id="PF01593"/>
    </source>
</evidence>
<keyword evidence="4" id="KW-1185">Reference proteome</keyword>
<dbReference type="Pfam" id="PF01593">
    <property type="entry name" value="Amino_oxidase"/>
    <property type="match status" value="1"/>
</dbReference>